<dbReference type="Pfam" id="PF03450">
    <property type="entry name" value="CO_deh_flav_C"/>
    <property type="match status" value="1"/>
</dbReference>
<dbReference type="InterPro" id="IPR005107">
    <property type="entry name" value="CO_DH_flav_C"/>
</dbReference>
<dbReference type="InterPro" id="IPR036318">
    <property type="entry name" value="FAD-bd_PCMH-like_sf"/>
</dbReference>
<dbReference type="SMART" id="SM01092">
    <property type="entry name" value="CO_deh_flav_C"/>
    <property type="match status" value="1"/>
</dbReference>
<dbReference type="Gene3D" id="3.30.465.10">
    <property type="match status" value="1"/>
</dbReference>
<dbReference type="InterPro" id="IPR016167">
    <property type="entry name" value="FAD-bd_PCMH_sub1"/>
</dbReference>
<dbReference type="InterPro" id="IPR036683">
    <property type="entry name" value="CO_DH_flav_C_dom_sf"/>
</dbReference>
<evidence type="ECO:0000313" key="6">
    <source>
        <dbReference type="Proteomes" id="UP000192674"/>
    </source>
</evidence>
<dbReference type="InterPro" id="IPR002346">
    <property type="entry name" value="Mopterin_DH_FAD-bd"/>
</dbReference>
<dbReference type="Gene3D" id="3.30.43.10">
    <property type="entry name" value="Uridine Diphospho-n-acetylenolpyruvylglucosamine Reductase, domain 2"/>
    <property type="match status" value="1"/>
</dbReference>
<sequence length="279" mass="29864">MPELHRPETLAEACSLLASLDNPMVYGGGTAIQILLKQGILFADNFVDLSRIPRLREITVDHNGLIVGPMVTVRRMETDERVRATSPLAAAAYHHVANPRVRNTASVGGNIAHGDYRLDPPTALLVLDATIEAASTKGTRRIPVREFFVDFQQTALAPNEMVTAVCIPTQPTGSGRFVKYSSLSENDWPCASAAVLVADSGGRREVRIGLGALAPVPRHVSFDATGLSDQEAVDAAIAAVEPALDPIPDVRGSVAYKRRLGRVAVEDAVRSAWKDLADG</sequence>
<evidence type="ECO:0000256" key="3">
    <source>
        <dbReference type="ARBA" id="ARBA00023002"/>
    </source>
</evidence>
<evidence type="ECO:0000259" key="4">
    <source>
        <dbReference type="PROSITE" id="PS51387"/>
    </source>
</evidence>
<keyword evidence="1" id="KW-0285">Flavoprotein</keyword>
<evidence type="ECO:0000313" key="5">
    <source>
        <dbReference type="EMBL" id="SMC47221.1"/>
    </source>
</evidence>
<dbReference type="GO" id="GO:0071949">
    <property type="term" value="F:FAD binding"/>
    <property type="evidence" value="ECO:0007669"/>
    <property type="project" value="InterPro"/>
</dbReference>
<dbReference type="GO" id="GO:0016491">
    <property type="term" value="F:oxidoreductase activity"/>
    <property type="evidence" value="ECO:0007669"/>
    <property type="project" value="UniProtKB-KW"/>
</dbReference>
<dbReference type="SUPFAM" id="SSF55447">
    <property type="entry name" value="CO dehydrogenase flavoprotein C-terminal domain-like"/>
    <property type="match status" value="1"/>
</dbReference>
<accession>A0A1Y5WRE6</accession>
<dbReference type="AlphaFoldDB" id="A0A1Y5WRE6"/>
<dbReference type="InterPro" id="IPR016166">
    <property type="entry name" value="FAD-bd_PCMH"/>
</dbReference>
<dbReference type="SUPFAM" id="SSF56176">
    <property type="entry name" value="FAD-binding/transporter-associated domain-like"/>
    <property type="match status" value="1"/>
</dbReference>
<dbReference type="InterPro" id="IPR051312">
    <property type="entry name" value="Diverse_Substr_Oxidored"/>
</dbReference>
<name>A0A1Y5WRE6_KIBAR</name>
<keyword evidence="3" id="KW-0560">Oxidoreductase</keyword>
<reference evidence="5 6" key="1">
    <citation type="submission" date="2017-04" db="EMBL/GenBank/DDBJ databases">
        <authorList>
            <person name="Afonso C.L."/>
            <person name="Miller P.J."/>
            <person name="Scott M.A."/>
            <person name="Spackman E."/>
            <person name="Goraichik I."/>
            <person name="Dimitrov K.M."/>
            <person name="Suarez D.L."/>
            <person name="Swayne D.E."/>
        </authorList>
    </citation>
    <scope>NUCLEOTIDE SEQUENCE [LARGE SCALE GENOMIC DNA]</scope>
    <source>
        <strain evidence="5 6">DSM 43828</strain>
    </source>
</reference>
<evidence type="ECO:0000256" key="2">
    <source>
        <dbReference type="ARBA" id="ARBA00022827"/>
    </source>
</evidence>
<evidence type="ECO:0000256" key="1">
    <source>
        <dbReference type="ARBA" id="ARBA00022630"/>
    </source>
</evidence>
<proteinExistence type="predicted"/>
<keyword evidence="6" id="KW-1185">Reference proteome</keyword>
<dbReference type="Gene3D" id="3.30.390.50">
    <property type="entry name" value="CO dehydrogenase flavoprotein, C-terminal domain"/>
    <property type="match status" value="1"/>
</dbReference>
<dbReference type="Proteomes" id="UP000192674">
    <property type="component" value="Unassembled WGS sequence"/>
</dbReference>
<dbReference type="InterPro" id="IPR016169">
    <property type="entry name" value="FAD-bd_PCMH_sub2"/>
</dbReference>
<dbReference type="OrthoDB" id="9793944at2"/>
<organism evidence="5 6">
    <name type="scientific">Kibdelosporangium aridum</name>
    <dbReference type="NCBI Taxonomy" id="2030"/>
    <lineage>
        <taxon>Bacteria</taxon>
        <taxon>Bacillati</taxon>
        <taxon>Actinomycetota</taxon>
        <taxon>Actinomycetes</taxon>
        <taxon>Pseudonocardiales</taxon>
        <taxon>Pseudonocardiaceae</taxon>
        <taxon>Kibdelosporangium</taxon>
    </lineage>
</organism>
<keyword evidence="2" id="KW-0274">FAD</keyword>
<dbReference type="EMBL" id="FWXV01000001">
    <property type="protein sequence ID" value="SMC47221.1"/>
    <property type="molecule type" value="Genomic_DNA"/>
</dbReference>
<dbReference type="PANTHER" id="PTHR42659:SF2">
    <property type="entry name" value="XANTHINE DEHYDROGENASE SUBUNIT C-RELATED"/>
    <property type="match status" value="1"/>
</dbReference>
<gene>
    <name evidence="5" type="ORF">SAMN05661093_00020</name>
</gene>
<feature type="domain" description="FAD-binding PCMH-type" evidence="4">
    <location>
        <begin position="1"/>
        <end position="172"/>
    </location>
</feature>
<protein>
    <submittedName>
        <fullName evidence="5">Carbon-monoxide dehydrogenase medium subunit</fullName>
    </submittedName>
</protein>
<dbReference type="PANTHER" id="PTHR42659">
    <property type="entry name" value="XANTHINE DEHYDROGENASE SUBUNIT C-RELATED"/>
    <property type="match status" value="1"/>
</dbReference>
<dbReference type="PROSITE" id="PS51387">
    <property type="entry name" value="FAD_PCMH"/>
    <property type="match status" value="1"/>
</dbReference>
<dbReference type="Pfam" id="PF00941">
    <property type="entry name" value="FAD_binding_5"/>
    <property type="match status" value="1"/>
</dbReference>